<dbReference type="AlphaFoldDB" id="R7WNA5"/>
<keyword evidence="2" id="KW-1185">Reference proteome</keyword>
<name>R7WNA5_9NOCA</name>
<proteinExistence type="predicted"/>
<protein>
    <submittedName>
        <fullName evidence="1">Uncharacterized protein</fullName>
    </submittedName>
</protein>
<evidence type="ECO:0000313" key="1">
    <source>
        <dbReference type="EMBL" id="EOM76773.1"/>
    </source>
</evidence>
<gene>
    <name evidence="1" type="ORF">Rrhod_1893</name>
</gene>
<evidence type="ECO:0000313" key="2">
    <source>
        <dbReference type="Proteomes" id="UP000013525"/>
    </source>
</evidence>
<dbReference type="Proteomes" id="UP000013525">
    <property type="component" value="Unassembled WGS sequence"/>
</dbReference>
<reference evidence="1 2" key="1">
    <citation type="journal article" date="2013" name="Genome Announc.">
        <title>Draft Genome Sequence of Rhodococcus rhodnii Strain LMG5362, a Symbiont of Rhodnius prolixus (Hemiptera, Reduviidae, Triatominae), the Principle Vector of Trypanosoma cruzi.</title>
        <authorList>
            <person name="Pachebat J.A."/>
            <person name="van Keulen G."/>
            <person name="Whitten M.M."/>
            <person name="Girdwood S."/>
            <person name="Del Sol R."/>
            <person name="Dyson P.J."/>
            <person name="Facey P.D."/>
        </authorList>
    </citation>
    <scope>NUCLEOTIDE SEQUENCE [LARGE SCALE GENOMIC DNA]</scope>
    <source>
        <strain evidence="1 2">LMG 5362</strain>
    </source>
</reference>
<sequence length="31" mass="3564">MESRVRIDATESLGRASPRLREYAAENRNQS</sequence>
<comment type="caution">
    <text evidence="1">The sequence shown here is derived from an EMBL/GenBank/DDBJ whole genome shotgun (WGS) entry which is preliminary data.</text>
</comment>
<organism evidence="1 2">
    <name type="scientific">Rhodococcus rhodnii LMG 5362</name>
    <dbReference type="NCBI Taxonomy" id="1273125"/>
    <lineage>
        <taxon>Bacteria</taxon>
        <taxon>Bacillati</taxon>
        <taxon>Actinomycetota</taxon>
        <taxon>Actinomycetes</taxon>
        <taxon>Mycobacteriales</taxon>
        <taxon>Nocardiaceae</taxon>
        <taxon>Rhodococcus</taxon>
    </lineage>
</organism>
<accession>R7WNA5</accession>
<dbReference type="EMBL" id="APMY01000060">
    <property type="protein sequence ID" value="EOM76773.1"/>
    <property type="molecule type" value="Genomic_DNA"/>
</dbReference>
<dbReference type="PATRIC" id="fig|1273125.3.peg.1826"/>